<protein>
    <submittedName>
        <fullName evidence="1">SDR family NAD(P)-dependent oxidoreductase</fullName>
    </submittedName>
</protein>
<name>A0ABV7VN20_9PROT</name>
<dbReference type="Proteomes" id="UP001595711">
    <property type="component" value="Unassembled WGS sequence"/>
</dbReference>
<dbReference type="InterPro" id="IPR036291">
    <property type="entry name" value="NAD(P)-bd_dom_sf"/>
</dbReference>
<evidence type="ECO:0000313" key="1">
    <source>
        <dbReference type="EMBL" id="MFC3678141.1"/>
    </source>
</evidence>
<dbReference type="Pfam" id="PF00106">
    <property type="entry name" value="adh_short"/>
    <property type="match status" value="1"/>
</dbReference>
<accession>A0ABV7VN20</accession>
<evidence type="ECO:0000313" key="2">
    <source>
        <dbReference type="Proteomes" id="UP001595711"/>
    </source>
</evidence>
<proteinExistence type="predicted"/>
<dbReference type="SUPFAM" id="SSF51735">
    <property type="entry name" value="NAD(P)-binding Rossmann-fold domains"/>
    <property type="match status" value="1"/>
</dbReference>
<reference evidence="2" key="1">
    <citation type="journal article" date="2019" name="Int. J. Syst. Evol. Microbiol.">
        <title>The Global Catalogue of Microorganisms (GCM) 10K type strain sequencing project: providing services to taxonomists for standard genome sequencing and annotation.</title>
        <authorList>
            <consortium name="The Broad Institute Genomics Platform"/>
            <consortium name="The Broad Institute Genome Sequencing Center for Infectious Disease"/>
            <person name="Wu L."/>
            <person name="Ma J."/>
        </authorList>
    </citation>
    <scope>NUCLEOTIDE SEQUENCE [LARGE SCALE GENOMIC DNA]</scope>
    <source>
        <strain evidence="2">KCTC 42182</strain>
    </source>
</reference>
<dbReference type="Gene3D" id="3.40.50.720">
    <property type="entry name" value="NAD(P)-binding Rossmann-like Domain"/>
    <property type="match status" value="1"/>
</dbReference>
<dbReference type="PANTHER" id="PTHR43431:SF7">
    <property type="entry name" value="OXIDOREDUCTASE, SHORT CHAIN DEHYDROGENASE_REDUCTASE FAMILY (AFU_ORTHOLOGUE AFUA_5G14000)"/>
    <property type="match status" value="1"/>
</dbReference>
<gene>
    <name evidence="1" type="ORF">ACFOOQ_21505</name>
</gene>
<dbReference type="RefSeq" id="WP_379729742.1">
    <property type="nucleotide sequence ID" value="NZ_JBHRYJ010000007.1"/>
</dbReference>
<dbReference type="InterPro" id="IPR002347">
    <property type="entry name" value="SDR_fam"/>
</dbReference>
<dbReference type="EMBL" id="JBHRYJ010000007">
    <property type="protein sequence ID" value="MFC3678141.1"/>
    <property type="molecule type" value="Genomic_DNA"/>
</dbReference>
<sequence length="249" mass="26433">MPASAKKGTVAVVGAGDYIGAAIARRFAAGGHTVFAGRRNGDKLAPLKAEIEAAGGRCETATLDARKEDDVTAFLQAADAAGPLDACIFNVGGNVNFPLLETTERVFRKVWELSCYAGFLTGREAARLMLPRGRGTIIFTGATASVRGGSGYAAFASAKAGLRAVAQSMARELGPQNIHVAHLVIDAGVDTAFVRERIATRGGAAALDALQPDQLMNPASIGETYWYLHHQPRDAWTFELDLRPYGEKW</sequence>
<organism evidence="1 2">
    <name type="scientific">Ferrovibrio xuzhouensis</name>
    <dbReference type="NCBI Taxonomy" id="1576914"/>
    <lineage>
        <taxon>Bacteria</taxon>
        <taxon>Pseudomonadati</taxon>
        <taxon>Pseudomonadota</taxon>
        <taxon>Alphaproteobacteria</taxon>
        <taxon>Rhodospirillales</taxon>
        <taxon>Rhodospirillaceae</taxon>
        <taxon>Ferrovibrio</taxon>
    </lineage>
</organism>
<comment type="caution">
    <text evidence="1">The sequence shown here is derived from an EMBL/GenBank/DDBJ whole genome shotgun (WGS) entry which is preliminary data.</text>
</comment>
<dbReference type="PRINTS" id="PR00081">
    <property type="entry name" value="GDHRDH"/>
</dbReference>
<dbReference type="PANTHER" id="PTHR43431">
    <property type="entry name" value="OXIDOREDUCTASE, SHORT CHAIN DEHYDROGENASE/REDUCTASE FAMILY (AFU_ORTHOLOGUE AFUA_5G14000)"/>
    <property type="match status" value="1"/>
</dbReference>
<keyword evidence="2" id="KW-1185">Reference proteome</keyword>